<dbReference type="InterPro" id="IPR036396">
    <property type="entry name" value="Cyt_P450_sf"/>
</dbReference>
<dbReference type="GO" id="GO:0016705">
    <property type="term" value="F:oxidoreductase activity, acting on paired donors, with incorporation or reduction of molecular oxygen"/>
    <property type="evidence" value="ECO:0007669"/>
    <property type="project" value="InterPro"/>
</dbReference>
<accession>A0A0C1E603</accession>
<dbReference type="InterPro" id="IPR001128">
    <property type="entry name" value="Cyt_P450"/>
</dbReference>
<comment type="similarity">
    <text evidence="1">Belongs to the cytochrome P450 family.</text>
</comment>
<protein>
    <submittedName>
        <fullName evidence="3">Cytochrome P450</fullName>
    </submittedName>
</protein>
<dbReference type="GO" id="GO:0020037">
    <property type="term" value="F:heme binding"/>
    <property type="evidence" value="ECO:0007669"/>
    <property type="project" value="InterPro"/>
</dbReference>
<dbReference type="EMBL" id="JOMC01000088">
    <property type="protein sequence ID" value="KIA75568.1"/>
    <property type="molecule type" value="Genomic_DNA"/>
</dbReference>
<dbReference type="PRINTS" id="PR00385">
    <property type="entry name" value="P450"/>
</dbReference>
<dbReference type="CDD" id="cd11058">
    <property type="entry name" value="CYP60B-like"/>
    <property type="match status" value="1"/>
</dbReference>
<dbReference type="InterPro" id="IPR002401">
    <property type="entry name" value="Cyt_P450_E_grp-I"/>
</dbReference>
<proteinExistence type="inferred from homology"/>
<dbReference type="SUPFAM" id="SSF48264">
    <property type="entry name" value="Cytochrome P450"/>
    <property type="match status" value="1"/>
</dbReference>
<gene>
    <name evidence="3" type="ORF">HK57_00671</name>
</gene>
<comment type="caution">
    <text evidence="3">The sequence shown here is derived from an EMBL/GenBank/DDBJ whole genome shotgun (WGS) entry which is preliminary data.</text>
</comment>
<keyword evidence="2" id="KW-0408">Iron</keyword>
<dbReference type="GO" id="GO:0005506">
    <property type="term" value="F:iron ion binding"/>
    <property type="evidence" value="ECO:0007669"/>
    <property type="project" value="InterPro"/>
</dbReference>
<dbReference type="Gene3D" id="1.10.630.10">
    <property type="entry name" value="Cytochrome P450"/>
    <property type="match status" value="1"/>
</dbReference>
<evidence type="ECO:0000256" key="1">
    <source>
        <dbReference type="ARBA" id="ARBA00010617"/>
    </source>
</evidence>
<dbReference type="PANTHER" id="PTHR24305">
    <property type="entry name" value="CYTOCHROME P450"/>
    <property type="match status" value="1"/>
</dbReference>
<keyword evidence="2" id="KW-0479">Metal-binding</keyword>
<dbReference type="InterPro" id="IPR050121">
    <property type="entry name" value="Cytochrome_P450_monoxygenase"/>
</dbReference>
<evidence type="ECO:0000256" key="2">
    <source>
        <dbReference type="PIRSR" id="PIRSR602401-1"/>
    </source>
</evidence>
<keyword evidence="4" id="KW-1185">Reference proteome</keyword>
<organism evidence="3 4">
    <name type="scientific">Aspergillus ustus</name>
    <dbReference type="NCBI Taxonomy" id="40382"/>
    <lineage>
        <taxon>Eukaryota</taxon>
        <taxon>Fungi</taxon>
        <taxon>Dikarya</taxon>
        <taxon>Ascomycota</taxon>
        <taxon>Pezizomycotina</taxon>
        <taxon>Eurotiomycetes</taxon>
        <taxon>Eurotiomycetidae</taxon>
        <taxon>Eurotiales</taxon>
        <taxon>Aspergillaceae</taxon>
        <taxon>Aspergillus</taxon>
        <taxon>Aspergillus subgen. Nidulantes</taxon>
    </lineage>
</organism>
<comment type="cofactor">
    <cofactor evidence="2">
        <name>heme</name>
        <dbReference type="ChEBI" id="CHEBI:30413"/>
    </cofactor>
</comment>
<feature type="binding site" description="axial binding residue" evidence="2">
    <location>
        <position position="458"/>
    </location>
    <ligand>
        <name>heme</name>
        <dbReference type="ChEBI" id="CHEBI:30413"/>
    </ligand>
    <ligandPart>
        <name>Fe</name>
        <dbReference type="ChEBI" id="CHEBI:18248"/>
    </ligandPart>
</feature>
<dbReference type="GO" id="GO:0004497">
    <property type="term" value="F:monooxygenase activity"/>
    <property type="evidence" value="ECO:0007669"/>
    <property type="project" value="InterPro"/>
</dbReference>
<dbReference type="PRINTS" id="PR00463">
    <property type="entry name" value="EP450I"/>
</dbReference>
<sequence>MAISGLLSTTLLAILAYFPVRVIYNLYFHPLSKVPGPRLWASSRLPFVWSLIKGTLIDDLHKLHEQYGPVIRIAPSEVTFAHPDAYKDIFHPGQNDRGQFLKDPLWWARQPGHPDSLLSAINPEKHAQMRRILTPGFTPQALRAQEPFVQKYVNLLITQLSDLIEKDGKSGEQSSSSSNSNSAEVDMTPWFNYTTFDIFGDLGYGESFDCLQHSQYHPWISLLFNSVKAAGFVISTRFYPIIEFALMKCLIPASMKKIQRDHYQQIVDKVDRRLSWELQRPDIMSHVIGKQGELKLDSGELYATFMILTTVGSETTATALTGTFNYLVNHSPESLRKLEAEIRGAFSSPEEITLDAVRNLPFLNAVINEGLRLCPPVPWIPPRLVPDGGRMVCGTWIAGGTPVSIQAYSINRSPTLFSKPTSFLPERWLESSTSDPSSPFFNDNRQAIQPFAVGPRACLGINLAWAEMRLILAKLVFAFDFSPIEGRSVRWEELRTYLLVERKAIDVRIALRDGRE</sequence>
<dbReference type="GO" id="GO:0044550">
    <property type="term" value="P:secondary metabolite biosynthetic process"/>
    <property type="evidence" value="ECO:0007669"/>
    <property type="project" value="UniProtKB-ARBA"/>
</dbReference>
<name>A0A0C1E603_ASPUT</name>
<dbReference type="PANTHER" id="PTHR24305:SF199">
    <property type="entry name" value="P450, PUTATIVE (EUROFUNG)-RELATED"/>
    <property type="match status" value="1"/>
</dbReference>
<dbReference type="AlphaFoldDB" id="A0A0C1E603"/>
<evidence type="ECO:0000313" key="4">
    <source>
        <dbReference type="Proteomes" id="UP000053475"/>
    </source>
</evidence>
<dbReference type="Pfam" id="PF00067">
    <property type="entry name" value="p450"/>
    <property type="match status" value="1"/>
</dbReference>
<reference evidence="3 4" key="1">
    <citation type="submission" date="2014-11" db="EMBL/GenBank/DDBJ databases">
        <title>Genomics derived discovery of secondary metabolites biosynthetic gene clusters in Aspergillus ustus.</title>
        <authorList>
            <person name="Pi B."/>
            <person name="Dai F."/>
            <person name="Song X."/>
            <person name="Zhu C."/>
            <person name="Li H."/>
            <person name="Yu D."/>
        </authorList>
    </citation>
    <scope>NUCLEOTIDE SEQUENCE [LARGE SCALE GENOMIC DNA]</scope>
    <source>
        <strain evidence="3 4">3.3904</strain>
    </source>
</reference>
<dbReference type="Proteomes" id="UP000053475">
    <property type="component" value="Unassembled WGS sequence"/>
</dbReference>
<evidence type="ECO:0000313" key="3">
    <source>
        <dbReference type="EMBL" id="KIA75568.1"/>
    </source>
</evidence>
<keyword evidence="2" id="KW-0349">Heme</keyword>